<evidence type="ECO:0000313" key="2">
    <source>
        <dbReference type="EMBL" id="EIW82735.1"/>
    </source>
</evidence>
<comment type="caution">
    <text evidence="2">The sequence shown here is derived from an EMBL/GenBank/DDBJ whole genome shotgun (WGS) entry which is preliminary data.</text>
</comment>
<feature type="region of interest" description="Disordered" evidence="1">
    <location>
        <begin position="1"/>
        <end position="22"/>
    </location>
</feature>
<accession>A0A5M3MVK0</accession>
<keyword evidence="3" id="KW-1185">Reference proteome</keyword>
<dbReference type="OMA" id="QISTYHT"/>
<feature type="compositionally biased region" description="Polar residues" evidence="1">
    <location>
        <begin position="47"/>
        <end position="63"/>
    </location>
</feature>
<feature type="region of interest" description="Disordered" evidence="1">
    <location>
        <begin position="47"/>
        <end position="98"/>
    </location>
</feature>
<dbReference type="RefSeq" id="XP_007766714.1">
    <property type="nucleotide sequence ID" value="XM_007768524.1"/>
</dbReference>
<protein>
    <recommendedName>
        <fullName evidence="4">Proteasome assembly chaperone 3</fullName>
    </recommendedName>
</protein>
<evidence type="ECO:0000313" key="3">
    <source>
        <dbReference type="Proteomes" id="UP000053558"/>
    </source>
</evidence>
<reference evidence="3" key="1">
    <citation type="journal article" date="2012" name="Science">
        <title>The Paleozoic origin of enzymatic lignin decomposition reconstructed from 31 fungal genomes.</title>
        <authorList>
            <person name="Floudas D."/>
            <person name="Binder M."/>
            <person name="Riley R."/>
            <person name="Barry K."/>
            <person name="Blanchette R.A."/>
            <person name="Henrissat B."/>
            <person name="Martinez A.T."/>
            <person name="Otillar R."/>
            <person name="Spatafora J.W."/>
            <person name="Yadav J.S."/>
            <person name="Aerts A."/>
            <person name="Benoit I."/>
            <person name="Boyd A."/>
            <person name="Carlson A."/>
            <person name="Copeland A."/>
            <person name="Coutinho P.M."/>
            <person name="de Vries R.P."/>
            <person name="Ferreira P."/>
            <person name="Findley K."/>
            <person name="Foster B."/>
            <person name="Gaskell J."/>
            <person name="Glotzer D."/>
            <person name="Gorecki P."/>
            <person name="Heitman J."/>
            <person name="Hesse C."/>
            <person name="Hori C."/>
            <person name="Igarashi K."/>
            <person name="Jurgens J.A."/>
            <person name="Kallen N."/>
            <person name="Kersten P."/>
            <person name="Kohler A."/>
            <person name="Kuees U."/>
            <person name="Kumar T.K.A."/>
            <person name="Kuo A."/>
            <person name="LaButti K."/>
            <person name="Larrondo L.F."/>
            <person name="Lindquist E."/>
            <person name="Ling A."/>
            <person name="Lombard V."/>
            <person name="Lucas S."/>
            <person name="Lundell T."/>
            <person name="Martin R."/>
            <person name="McLaughlin D.J."/>
            <person name="Morgenstern I."/>
            <person name="Morin E."/>
            <person name="Murat C."/>
            <person name="Nagy L.G."/>
            <person name="Nolan M."/>
            <person name="Ohm R.A."/>
            <person name="Patyshakuliyeva A."/>
            <person name="Rokas A."/>
            <person name="Ruiz-Duenas F.J."/>
            <person name="Sabat G."/>
            <person name="Salamov A."/>
            <person name="Samejima M."/>
            <person name="Schmutz J."/>
            <person name="Slot J.C."/>
            <person name="St John F."/>
            <person name="Stenlid J."/>
            <person name="Sun H."/>
            <person name="Sun S."/>
            <person name="Syed K."/>
            <person name="Tsang A."/>
            <person name="Wiebenga A."/>
            <person name="Young D."/>
            <person name="Pisabarro A."/>
            <person name="Eastwood D.C."/>
            <person name="Martin F."/>
            <person name="Cullen D."/>
            <person name="Grigoriev I.V."/>
            <person name="Hibbett D.S."/>
        </authorList>
    </citation>
    <scope>NUCLEOTIDE SEQUENCE [LARGE SCALE GENOMIC DNA]</scope>
    <source>
        <strain evidence="3">RWD-64-598 SS2</strain>
    </source>
</reference>
<dbReference type="InterPro" id="IPR032157">
    <property type="entry name" value="PAC4"/>
</dbReference>
<dbReference type="Pfam" id="PF16093">
    <property type="entry name" value="PAC4"/>
    <property type="match status" value="1"/>
</dbReference>
<dbReference type="PANTHER" id="PTHR33559">
    <property type="entry name" value="PROTEASOME ASSEMBLY CHAPERONE 4"/>
    <property type="match status" value="1"/>
</dbReference>
<evidence type="ECO:0008006" key="4">
    <source>
        <dbReference type="Google" id="ProtNLM"/>
    </source>
</evidence>
<dbReference type="AlphaFoldDB" id="A0A5M3MVK0"/>
<sequence>MPSITPADPTITTHTRFLPAPDPSLPGLAVHITALTGSYMIWAGTSSHTPQNSTQPRSATASMLQAGPGGALMEPDQDLDGDDGGADADAEARKKADERAAVERAMSGGLVARDWACAMPPAGARAESAATSLFRSSSSDVAFGMAQRFARRTQKQIFLSIDVPPAFMSAGSNSSSLLLRLERGIIDLLKEIEASS</sequence>
<dbReference type="OrthoDB" id="368507at2759"/>
<dbReference type="GeneID" id="19204999"/>
<dbReference type="EMBL" id="JH711576">
    <property type="protein sequence ID" value="EIW82735.1"/>
    <property type="molecule type" value="Genomic_DNA"/>
</dbReference>
<dbReference type="GO" id="GO:0043248">
    <property type="term" value="P:proteasome assembly"/>
    <property type="evidence" value="ECO:0007669"/>
    <property type="project" value="InterPro"/>
</dbReference>
<evidence type="ECO:0000256" key="1">
    <source>
        <dbReference type="SAM" id="MobiDB-lite"/>
    </source>
</evidence>
<name>A0A5M3MVK0_CONPW</name>
<feature type="compositionally biased region" description="Acidic residues" evidence="1">
    <location>
        <begin position="75"/>
        <end position="89"/>
    </location>
</feature>
<dbReference type="PANTHER" id="PTHR33559:SF1">
    <property type="entry name" value="PROTEASOME ASSEMBLY CHAPERONE 4"/>
    <property type="match status" value="1"/>
</dbReference>
<dbReference type="KEGG" id="cput:CONPUDRAFT_163813"/>
<dbReference type="Proteomes" id="UP000053558">
    <property type="component" value="Unassembled WGS sequence"/>
</dbReference>
<organism evidence="2 3">
    <name type="scientific">Coniophora puteana (strain RWD-64-598)</name>
    <name type="common">Brown rot fungus</name>
    <dbReference type="NCBI Taxonomy" id="741705"/>
    <lineage>
        <taxon>Eukaryota</taxon>
        <taxon>Fungi</taxon>
        <taxon>Dikarya</taxon>
        <taxon>Basidiomycota</taxon>
        <taxon>Agaricomycotina</taxon>
        <taxon>Agaricomycetes</taxon>
        <taxon>Agaricomycetidae</taxon>
        <taxon>Boletales</taxon>
        <taxon>Coniophorineae</taxon>
        <taxon>Coniophoraceae</taxon>
        <taxon>Coniophora</taxon>
    </lineage>
</organism>
<gene>
    <name evidence="2" type="ORF">CONPUDRAFT_163813</name>
</gene>
<proteinExistence type="predicted"/>